<dbReference type="SUPFAM" id="SSF51679">
    <property type="entry name" value="Bacterial luciferase-like"/>
    <property type="match status" value="1"/>
</dbReference>
<keyword evidence="1 6" id="KW-0285">Flavoprotein</keyword>
<keyword evidence="4 8" id="KW-0503">Monooxygenase</keyword>
<dbReference type="GO" id="GO:0004497">
    <property type="term" value="F:monooxygenase activity"/>
    <property type="evidence" value="ECO:0007669"/>
    <property type="project" value="UniProtKB-KW"/>
</dbReference>
<dbReference type="Pfam" id="PF00296">
    <property type="entry name" value="Bac_luciferase"/>
    <property type="match status" value="1"/>
</dbReference>
<gene>
    <name evidence="8" type="ORF">A5792_25900</name>
</gene>
<evidence type="ECO:0000256" key="5">
    <source>
        <dbReference type="ARBA" id="ARBA00033748"/>
    </source>
</evidence>
<feature type="binding site" evidence="6">
    <location>
        <position position="152"/>
    </location>
    <ligand>
        <name>FMN</name>
        <dbReference type="ChEBI" id="CHEBI:58210"/>
    </ligand>
</feature>
<evidence type="ECO:0000313" key="8">
    <source>
        <dbReference type="EMBL" id="OBB27236.1"/>
    </source>
</evidence>
<feature type="binding site" evidence="6">
    <location>
        <position position="156"/>
    </location>
    <ligand>
        <name>FMN</name>
        <dbReference type="ChEBI" id="CHEBI:58210"/>
    </ligand>
</feature>
<comment type="similarity">
    <text evidence="5">Belongs to the NtaA/SnaA/DszA monooxygenase family.</text>
</comment>
<organism evidence="8 9">
    <name type="scientific">Mycolicibacterium peregrinum</name>
    <name type="common">Mycobacterium peregrinum</name>
    <dbReference type="NCBI Taxonomy" id="43304"/>
    <lineage>
        <taxon>Bacteria</taxon>
        <taxon>Bacillati</taxon>
        <taxon>Actinomycetota</taxon>
        <taxon>Actinomycetes</taxon>
        <taxon>Mycobacteriales</taxon>
        <taxon>Mycobacteriaceae</taxon>
        <taxon>Mycolicibacterium</taxon>
    </lineage>
</organism>
<feature type="binding site" evidence="6">
    <location>
        <position position="227"/>
    </location>
    <ligand>
        <name>FMN</name>
        <dbReference type="ChEBI" id="CHEBI:58210"/>
    </ligand>
</feature>
<dbReference type="InterPro" id="IPR016215">
    <property type="entry name" value="NTA_MOA"/>
</dbReference>
<dbReference type="PIRSF" id="PIRSF000337">
    <property type="entry name" value="NTA_MOA"/>
    <property type="match status" value="1"/>
</dbReference>
<dbReference type="RefSeq" id="WP_064934110.1">
    <property type="nucleotide sequence ID" value="NZ_LZSO01000031.1"/>
</dbReference>
<dbReference type="GO" id="GO:0016705">
    <property type="term" value="F:oxidoreductase activity, acting on paired donors, with incorporation or reduction of molecular oxygen"/>
    <property type="evidence" value="ECO:0007669"/>
    <property type="project" value="InterPro"/>
</dbReference>
<keyword evidence="2 6" id="KW-0288">FMN</keyword>
<proteinExistence type="inferred from homology"/>
<dbReference type="InterPro" id="IPR036661">
    <property type="entry name" value="Luciferase-like_sf"/>
</dbReference>
<dbReference type="Gene3D" id="3.20.20.30">
    <property type="entry name" value="Luciferase-like domain"/>
    <property type="match status" value="1"/>
</dbReference>
<protein>
    <submittedName>
        <fullName evidence="8">FMNH2-dependent monooxygenase</fullName>
    </submittedName>
</protein>
<dbReference type="PANTHER" id="PTHR30011:SF16">
    <property type="entry name" value="C2H2 FINGER DOMAIN TRANSCRIPTION FACTOR (EUROFUNG)-RELATED"/>
    <property type="match status" value="1"/>
</dbReference>
<name>A0A1A0QYJ4_MYCPR</name>
<dbReference type="CDD" id="cd01095">
    <property type="entry name" value="Nitrilotriacetate_monoxgenase"/>
    <property type="match status" value="1"/>
</dbReference>
<evidence type="ECO:0000256" key="4">
    <source>
        <dbReference type="ARBA" id="ARBA00023033"/>
    </source>
</evidence>
<feature type="domain" description="Luciferase-like" evidence="7">
    <location>
        <begin position="35"/>
        <end position="387"/>
    </location>
</feature>
<feature type="binding site" evidence="6">
    <location>
        <position position="56"/>
    </location>
    <ligand>
        <name>FMN</name>
        <dbReference type="ChEBI" id="CHEBI:58210"/>
    </ligand>
</feature>
<comment type="caution">
    <text evidence="8">The sequence shown here is derived from an EMBL/GenBank/DDBJ whole genome shotgun (WGS) entry which is preliminary data.</text>
</comment>
<evidence type="ECO:0000256" key="2">
    <source>
        <dbReference type="ARBA" id="ARBA00022643"/>
    </source>
</evidence>
<evidence type="ECO:0000313" key="9">
    <source>
        <dbReference type="Proteomes" id="UP000093902"/>
    </source>
</evidence>
<evidence type="ECO:0000256" key="6">
    <source>
        <dbReference type="PIRSR" id="PIRSR000337-1"/>
    </source>
</evidence>
<dbReference type="InterPro" id="IPR011251">
    <property type="entry name" value="Luciferase-like_dom"/>
</dbReference>
<dbReference type="AlphaFoldDB" id="A0A1A0QYJ4"/>
<dbReference type="OrthoDB" id="9135350at2"/>
<dbReference type="PANTHER" id="PTHR30011">
    <property type="entry name" value="ALKANESULFONATE MONOOXYGENASE-RELATED"/>
    <property type="match status" value="1"/>
</dbReference>
<dbReference type="InterPro" id="IPR051260">
    <property type="entry name" value="Diverse_substr_monoxygenases"/>
</dbReference>
<keyword evidence="3" id="KW-0560">Oxidoreductase</keyword>
<dbReference type="NCBIfam" id="TIGR03860">
    <property type="entry name" value="FMN_nitrolo"/>
    <property type="match status" value="1"/>
</dbReference>
<dbReference type="Proteomes" id="UP000093902">
    <property type="component" value="Unassembled WGS sequence"/>
</dbReference>
<reference evidence="9" key="1">
    <citation type="submission" date="2016-06" db="EMBL/GenBank/DDBJ databases">
        <authorList>
            <person name="Sutton G."/>
            <person name="Brinkac L."/>
            <person name="Sanka R."/>
            <person name="Adams M."/>
            <person name="Lau E."/>
            <person name="Mehaffy C."/>
            <person name="Tameris M."/>
            <person name="Hatherill M."/>
            <person name="Hanekom W."/>
            <person name="Mahomed H."/>
            <person name="Mcshane H."/>
        </authorList>
    </citation>
    <scope>NUCLEOTIDE SEQUENCE [LARGE SCALE GENOMIC DNA]</scope>
    <source>
        <strain evidence="9">852002-51209_SCH5440388</strain>
    </source>
</reference>
<dbReference type="EMBL" id="LZSO01000031">
    <property type="protein sequence ID" value="OBB27236.1"/>
    <property type="molecule type" value="Genomic_DNA"/>
</dbReference>
<feature type="binding site" evidence="6">
    <location>
        <position position="102"/>
    </location>
    <ligand>
        <name>FMN</name>
        <dbReference type="ChEBI" id="CHEBI:58210"/>
    </ligand>
</feature>
<evidence type="ECO:0000256" key="1">
    <source>
        <dbReference type="ARBA" id="ARBA00022630"/>
    </source>
</evidence>
<evidence type="ECO:0000259" key="7">
    <source>
        <dbReference type="Pfam" id="PF00296"/>
    </source>
</evidence>
<accession>A0A1A0QYJ4</accession>
<sequence length="436" mass="49027">MSNANKFHLGWFANFCTDAWNDRWGSTGGQDWTGSFYIELAQHLERAKFDYLLLEDKLMVSDAYGGTYEHELKHALHSPKHDPAPLIPLLGHVTNNLGLVVTLSSTFYPPYLLARLCSTLDHLTGGRLGWNMVTSAEDRAAQNFGLDELPRHDERYARAHEYVDLVRQLWDSWEPDAVVRDRETGTFVDHTKVHTIDFEGQYYRSRGPLNTVPSPQLHPVLAQAGGSPQGKDFAAKYADTVVGTATDPAGMIAYRDDIRNRAIRYGRNPDDIKVLFLITPHVADTDEEARAKLDRIVSSDYYIDKTLAHLSAIVEIDFTKFDFDEPLPDDLHTNGERGSLEAFLQRGSGKTLRELTTAYLSTEDALVGTPATVADRLEALMAEVGGDGFLITAPGMRLTRKYVIEIVDGLVPELQRRGLTRTEYEHQLFKDNLRAF</sequence>
<evidence type="ECO:0000256" key="3">
    <source>
        <dbReference type="ARBA" id="ARBA00023002"/>
    </source>
</evidence>